<dbReference type="EMBL" id="BARW01001588">
    <property type="protein sequence ID" value="GAI61414.1"/>
    <property type="molecule type" value="Genomic_DNA"/>
</dbReference>
<gene>
    <name evidence="1" type="ORF">S12H4_04959</name>
</gene>
<sequence length="191" mass="20675">MGAVLELTVKDKNGKVTEHRLMRSKSFVRQFLELLWIQTYQIPKVAPYNMRDTANVLQDVCESAYTFDASAAIADITHGIIVGTGTTAPTIDDYAIETLIDHGTDPGELQYGAVAFGAPASDATTSQFTITRDFANASGGAITVNEIALYAKGYKYGTSYYFMVIRDVIAGGIAVPDGQTLTVNYREQAVV</sequence>
<protein>
    <submittedName>
        <fullName evidence="1">Uncharacterized protein</fullName>
    </submittedName>
</protein>
<name>X1S0U6_9ZZZZ</name>
<reference evidence="1" key="1">
    <citation type="journal article" date="2014" name="Front. Microbiol.">
        <title>High frequency of phylogenetically diverse reductive dehalogenase-homologous genes in deep subseafloor sedimentary metagenomes.</title>
        <authorList>
            <person name="Kawai M."/>
            <person name="Futagami T."/>
            <person name="Toyoda A."/>
            <person name="Takaki Y."/>
            <person name="Nishi S."/>
            <person name="Hori S."/>
            <person name="Arai W."/>
            <person name="Tsubouchi T."/>
            <person name="Morono Y."/>
            <person name="Uchiyama I."/>
            <person name="Ito T."/>
            <person name="Fujiyama A."/>
            <person name="Inagaki F."/>
            <person name="Takami H."/>
        </authorList>
    </citation>
    <scope>NUCLEOTIDE SEQUENCE</scope>
    <source>
        <strain evidence="1">Expedition CK06-06</strain>
    </source>
</reference>
<accession>X1S0U6</accession>
<organism evidence="1">
    <name type="scientific">marine sediment metagenome</name>
    <dbReference type="NCBI Taxonomy" id="412755"/>
    <lineage>
        <taxon>unclassified sequences</taxon>
        <taxon>metagenomes</taxon>
        <taxon>ecological metagenomes</taxon>
    </lineage>
</organism>
<evidence type="ECO:0000313" key="1">
    <source>
        <dbReference type="EMBL" id="GAI61414.1"/>
    </source>
</evidence>
<dbReference type="AlphaFoldDB" id="X1S0U6"/>
<comment type="caution">
    <text evidence="1">The sequence shown here is derived from an EMBL/GenBank/DDBJ whole genome shotgun (WGS) entry which is preliminary data.</text>
</comment>
<proteinExistence type="predicted"/>